<dbReference type="PANTHER" id="PTHR43840">
    <property type="entry name" value="MITOCHONDRIAL METAL TRANSPORTER 1-RELATED"/>
    <property type="match status" value="1"/>
</dbReference>
<evidence type="ECO:0000256" key="4">
    <source>
        <dbReference type="ARBA" id="ARBA00022692"/>
    </source>
</evidence>
<evidence type="ECO:0000259" key="9">
    <source>
        <dbReference type="Pfam" id="PF16916"/>
    </source>
</evidence>
<feature type="transmembrane region" description="Helical" evidence="7">
    <location>
        <begin position="177"/>
        <end position="201"/>
    </location>
</feature>
<feature type="domain" description="Cation efflux protein transmembrane" evidence="8">
    <location>
        <begin position="15"/>
        <end position="208"/>
    </location>
</feature>
<comment type="subcellular location">
    <subcellularLocation>
        <location evidence="1">Membrane</location>
        <topology evidence="1">Multi-pass membrane protein</topology>
    </subcellularLocation>
</comment>
<evidence type="ECO:0000313" key="10">
    <source>
        <dbReference type="EMBL" id="MBU5677147.1"/>
    </source>
</evidence>
<dbReference type="Pfam" id="PF01545">
    <property type="entry name" value="Cation_efflux"/>
    <property type="match status" value="1"/>
</dbReference>
<keyword evidence="11" id="KW-1185">Reference proteome</keyword>
<protein>
    <submittedName>
        <fullName evidence="10">Cation diffusion facilitator family transporter</fullName>
    </submittedName>
</protein>
<dbReference type="PANTHER" id="PTHR43840:SF15">
    <property type="entry name" value="MITOCHONDRIAL METAL TRANSPORTER 1-RELATED"/>
    <property type="match status" value="1"/>
</dbReference>
<dbReference type="Pfam" id="PF16916">
    <property type="entry name" value="ZT_dimer"/>
    <property type="match status" value="1"/>
</dbReference>
<evidence type="ECO:0000256" key="2">
    <source>
        <dbReference type="ARBA" id="ARBA00008114"/>
    </source>
</evidence>
<dbReference type="InterPro" id="IPR027470">
    <property type="entry name" value="Cation_efflux_CTD"/>
</dbReference>
<comment type="similarity">
    <text evidence="2">Belongs to the cation diffusion facilitator (CDF) transporter (TC 2.A.4) family.</text>
</comment>
<dbReference type="EMBL" id="JAHLQK010000004">
    <property type="protein sequence ID" value="MBU5677147.1"/>
    <property type="molecule type" value="Genomic_DNA"/>
</dbReference>
<feature type="transmembrane region" description="Helical" evidence="7">
    <location>
        <begin position="114"/>
        <end position="132"/>
    </location>
</feature>
<accession>A0ABS6G608</accession>
<proteinExistence type="inferred from homology"/>
<evidence type="ECO:0000259" key="8">
    <source>
        <dbReference type="Pfam" id="PF01545"/>
    </source>
</evidence>
<evidence type="ECO:0000256" key="5">
    <source>
        <dbReference type="ARBA" id="ARBA00022989"/>
    </source>
</evidence>
<evidence type="ECO:0000256" key="3">
    <source>
        <dbReference type="ARBA" id="ARBA00022448"/>
    </source>
</evidence>
<keyword evidence="3" id="KW-0813">Transport</keyword>
<gene>
    <name evidence="10" type="ORF">KQI88_12065</name>
</gene>
<feature type="transmembrane region" description="Helical" evidence="7">
    <location>
        <begin position="12"/>
        <end position="34"/>
    </location>
</feature>
<dbReference type="NCBIfam" id="TIGR01297">
    <property type="entry name" value="CDF"/>
    <property type="match status" value="1"/>
</dbReference>
<feature type="transmembrane region" description="Helical" evidence="7">
    <location>
        <begin position="86"/>
        <end position="108"/>
    </location>
</feature>
<keyword evidence="6 7" id="KW-0472">Membrane</keyword>
<dbReference type="Proteomes" id="UP000779508">
    <property type="component" value="Unassembled WGS sequence"/>
</dbReference>
<evidence type="ECO:0000256" key="1">
    <source>
        <dbReference type="ARBA" id="ARBA00004141"/>
    </source>
</evidence>
<sequence>MNEKQSKTKEINRIIIITIILNILLLIIKVAAGVQSNSTALIADGLHSGSDVITSIGVIIGIAMAQKPRDEMHHYGHEKIEVIVTFILAIILIYIGGKIGYSALIAIIKKEQVYFSYFALFAAFISIIIKEIQYQVSFRVGNREQSTALIADAWHHRSDALSSIASFIGILGAKYGVYILDALAGLVVSAIVIKVGIQIFIDCFQQLIDVSIHLDEIDSVKEIIINEAYIKNVSDIRTRKHGSKVFVDIRICVDPHINVYEGHEIAERVESIIKTEIANIKDVIVHVDPYCANSEDGLNCKGNSCDC</sequence>
<dbReference type="InterPro" id="IPR058533">
    <property type="entry name" value="Cation_efflux_TM"/>
</dbReference>
<evidence type="ECO:0000256" key="7">
    <source>
        <dbReference type="SAM" id="Phobius"/>
    </source>
</evidence>
<keyword evidence="5 7" id="KW-1133">Transmembrane helix</keyword>
<evidence type="ECO:0000256" key="6">
    <source>
        <dbReference type="ARBA" id="ARBA00023136"/>
    </source>
</evidence>
<comment type="caution">
    <text evidence="10">The sequence shown here is derived from an EMBL/GenBank/DDBJ whole genome shotgun (WGS) entry which is preliminary data.</text>
</comment>
<name>A0ABS6G608_9FIRM</name>
<reference evidence="10 11" key="1">
    <citation type="submission" date="2021-06" db="EMBL/GenBank/DDBJ databases">
        <authorList>
            <person name="Sun Q."/>
            <person name="Li D."/>
        </authorList>
    </citation>
    <scope>NUCLEOTIDE SEQUENCE [LARGE SCALE GENOMIC DNA]</scope>
    <source>
        <strain evidence="10 11">MSJ-5</strain>
    </source>
</reference>
<evidence type="ECO:0000313" key="11">
    <source>
        <dbReference type="Proteomes" id="UP000779508"/>
    </source>
</evidence>
<dbReference type="InterPro" id="IPR002524">
    <property type="entry name" value="Cation_efflux"/>
</dbReference>
<organism evidence="10 11">
    <name type="scientific">Alkaliphilus flagellatus</name>
    <dbReference type="NCBI Taxonomy" id="2841507"/>
    <lineage>
        <taxon>Bacteria</taxon>
        <taxon>Bacillati</taxon>
        <taxon>Bacillota</taxon>
        <taxon>Clostridia</taxon>
        <taxon>Peptostreptococcales</taxon>
        <taxon>Natronincolaceae</taxon>
        <taxon>Alkaliphilus</taxon>
    </lineage>
</organism>
<keyword evidence="4 7" id="KW-0812">Transmembrane</keyword>
<feature type="domain" description="Cation efflux protein cytoplasmic" evidence="9">
    <location>
        <begin position="215"/>
        <end position="290"/>
    </location>
</feature>
<dbReference type="InterPro" id="IPR050291">
    <property type="entry name" value="CDF_Transporter"/>
</dbReference>